<keyword evidence="4" id="KW-0614">Plasmid</keyword>
<feature type="chain" id="PRO_5002741037" evidence="2">
    <location>
        <begin position="19"/>
        <end position="168"/>
    </location>
</feature>
<keyword evidence="2" id="KW-0732">Signal</keyword>
<dbReference type="PROSITE" id="PS00922">
    <property type="entry name" value="TRANSGLYCOSYLASE"/>
    <property type="match status" value="1"/>
</dbReference>
<dbReference type="GO" id="GO:0000270">
    <property type="term" value="P:peptidoglycan metabolic process"/>
    <property type="evidence" value="ECO:0007669"/>
    <property type="project" value="InterPro"/>
</dbReference>
<proteinExistence type="inferred from homology"/>
<evidence type="ECO:0000256" key="1">
    <source>
        <dbReference type="ARBA" id="ARBA00007734"/>
    </source>
</evidence>
<gene>
    <name evidence="4" type="ORF">BMSA_0046</name>
</gene>
<dbReference type="GO" id="GO:0008933">
    <property type="term" value="F:peptidoglycan lytic transglycosylase activity"/>
    <property type="evidence" value="ECO:0007669"/>
    <property type="project" value="InterPro"/>
</dbReference>
<sequence length="168" mass="19297">MRQIIAVVLLLVSQLCHGSTFSPKSHFSPTNHFRSSTYHRLVTLPPYYYIVERYAKHYQIPKALVFAIIEAESNFDANALSKAGAKGLMQLMDSNSRHWAIDPYNPDENIRIGTYLIAQLLQKYDSLPIALAAYNAGETAVLKYRGVPPFNETRRYIKRVIDNMRKYQ</sequence>
<dbReference type="PANTHER" id="PTHR37423">
    <property type="entry name" value="SOLUBLE LYTIC MUREIN TRANSGLYCOSYLASE-RELATED"/>
    <property type="match status" value="1"/>
</dbReference>
<feature type="domain" description="Transglycosylase SLT" evidence="3">
    <location>
        <begin position="52"/>
        <end position="147"/>
    </location>
</feature>
<evidence type="ECO:0000259" key="3">
    <source>
        <dbReference type="Pfam" id="PF01464"/>
    </source>
</evidence>
<name>A9M4R4_9VIBR</name>
<dbReference type="CAZy" id="GH23">
    <property type="family name" value="Glycoside Hydrolase Family 23"/>
</dbReference>
<dbReference type="EMBL" id="CP000755">
    <property type="protein sequence ID" value="ABX77007.1"/>
    <property type="molecule type" value="Genomic_DNA"/>
</dbReference>
<evidence type="ECO:0000256" key="2">
    <source>
        <dbReference type="SAM" id="SignalP"/>
    </source>
</evidence>
<dbReference type="InterPro" id="IPR023346">
    <property type="entry name" value="Lysozyme-like_dom_sf"/>
</dbReference>
<dbReference type="PANTHER" id="PTHR37423:SF2">
    <property type="entry name" value="MEMBRANE-BOUND LYTIC MUREIN TRANSGLYCOSYLASE C"/>
    <property type="match status" value="1"/>
</dbReference>
<geneLocation type="plasmid" evidence="4">
    <name>p23023</name>
</geneLocation>
<feature type="signal peptide" evidence="2">
    <location>
        <begin position="1"/>
        <end position="18"/>
    </location>
</feature>
<dbReference type="GO" id="GO:0016020">
    <property type="term" value="C:membrane"/>
    <property type="evidence" value="ECO:0007669"/>
    <property type="project" value="InterPro"/>
</dbReference>
<dbReference type="Pfam" id="PF01464">
    <property type="entry name" value="SLT"/>
    <property type="match status" value="1"/>
</dbReference>
<dbReference type="InterPro" id="IPR000189">
    <property type="entry name" value="Transglyc_AS"/>
</dbReference>
<accession>A9M4R4</accession>
<dbReference type="AlphaFoldDB" id="A9M4R4"/>
<evidence type="ECO:0000313" key="4">
    <source>
        <dbReference type="EMBL" id="ABX77007.1"/>
    </source>
</evidence>
<organism evidence="4">
    <name type="scientific">Vibrio sp. 23023</name>
    <dbReference type="NCBI Taxonomy" id="452803"/>
    <lineage>
        <taxon>Bacteria</taxon>
        <taxon>Pseudomonadati</taxon>
        <taxon>Pseudomonadota</taxon>
        <taxon>Gammaproteobacteria</taxon>
        <taxon>Vibrionales</taxon>
        <taxon>Vibrionaceae</taxon>
        <taxon>Vibrio</taxon>
    </lineage>
</organism>
<protein>
    <submittedName>
        <fullName evidence="4">Lytic transglycosylase</fullName>
    </submittedName>
</protein>
<dbReference type="CDD" id="cd16896">
    <property type="entry name" value="LT_Slt70-like"/>
    <property type="match status" value="1"/>
</dbReference>
<reference evidence="4" key="1">
    <citation type="journal article" date="2007" name="Appl. Environ. Microbiol.">
        <title>Sequence characterization and comparative analysis of three plasmids isolated from environmental Vibrio spp.</title>
        <authorList>
            <person name="Hazen T.H."/>
            <person name="Wu D."/>
            <person name="Eisen J.A."/>
            <person name="Sobecky P.A."/>
        </authorList>
    </citation>
    <scope>NUCLEOTIDE SEQUENCE [LARGE SCALE GENOMIC DNA]</scope>
    <source>
        <strain evidence="4">23023</strain>
        <plasmid evidence="4">p23023</plasmid>
    </source>
</reference>
<dbReference type="InterPro" id="IPR008258">
    <property type="entry name" value="Transglycosylase_SLT_dom_1"/>
</dbReference>
<dbReference type="RefSeq" id="WP_012219819.1">
    <property type="nucleotide sequence ID" value="NC_010112.1"/>
</dbReference>
<dbReference type="Gene3D" id="1.10.530.10">
    <property type="match status" value="1"/>
</dbReference>
<comment type="similarity">
    <text evidence="1">Belongs to the transglycosylase Slt family.</text>
</comment>
<dbReference type="SUPFAM" id="SSF53955">
    <property type="entry name" value="Lysozyme-like"/>
    <property type="match status" value="1"/>
</dbReference>